<evidence type="ECO:0000256" key="1">
    <source>
        <dbReference type="SAM" id="Phobius"/>
    </source>
</evidence>
<dbReference type="AlphaFoldDB" id="A0A2T7GC39"/>
<keyword evidence="1" id="KW-0812">Transmembrane</keyword>
<reference evidence="2 3" key="1">
    <citation type="submission" date="2018-04" db="EMBL/GenBank/DDBJ databases">
        <title>Pelagivirga bohaiensis gen. nov., sp. nov., a bacterium isolated from the Bohai Sea.</title>
        <authorList>
            <person name="Ji X."/>
        </authorList>
    </citation>
    <scope>NUCLEOTIDE SEQUENCE [LARGE SCALE GENOMIC DNA]</scope>
    <source>
        <strain evidence="2 3">BH-SD19</strain>
    </source>
</reference>
<keyword evidence="1" id="KW-0472">Membrane</keyword>
<feature type="transmembrane region" description="Helical" evidence="1">
    <location>
        <begin position="61"/>
        <end position="85"/>
    </location>
</feature>
<dbReference type="RefSeq" id="WP_108690722.1">
    <property type="nucleotide sequence ID" value="NZ_QCYH01000001.1"/>
</dbReference>
<accession>A0A2T7GC39</accession>
<evidence type="ECO:0000313" key="3">
    <source>
        <dbReference type="Proteomes" id="UP000244446"/>
    </source>
</evidence>
<proteinExistence type="predicted"/>
<evidence type="ECO:0000313" key="2">
    <source>
        <dbReference type="EMBL" id="PVA11976.1"/>
    </source>
</evidence>
<sequence>MSGLTLLFAFMAAAFCVGTAVFYGIVARRTLRGAARGWLLCATLVVVLGWSGYMLNVAPNAAILTGLILPLWLMGGLLGLLIGAIRNRRRGP</sequence>
<feature type="transmembrane region" description="Helical" evidence="1">
    <location>
        <begin position="6"/>
        <end position="26"/>
    </location>
</feature>
<comment type="caution">
    <text evidence="2">The sequence shown here is derived from an EMBL/GenBank/DDBJ whole genome shotgun (WGS) entry which is preliminary data.</text>
</comment>
<protein>
    <submittedName>
        <fullName evidence="2">Uncharacterized protein</fullName>
    </submittedName>
</protein>
<keyword evidence="1" id="KW-1133">Transmembrane helix</keyword>
<name>A0A2T7GC39_9RHOB</name>
<organism evidence="2 3">
    <name type="scientific">Pelagivirga sediminicola</name>
    <dbReference type="NCBI Taxonomy" id="2170575"/>
    <lineage>
        <taxon>Bacteria</taxon>
        <taxon>Pseudomonadati</taxon>
        <taxon>Pseudomonadota</taxon>
        <taxon>Alphaproteobacteria</taxon>
        <taxon>Rhodobacterales</taxon>
        <taxon>Paracoccaceae</taxon>
        <taxon>Pelagivirga</taxon>
    </lineage>
</organism>
<feature type="transmembrane region" description="Helical" evidence="1">
    <location>
        <begin position="38"/>
        <end position="55"/>
    </location>
</feature>
<dbReference type="EMBL" id="QCYH01000001">
    <property type="protein sequence ID" value="PVA11976.1"/>
    <property type="molecule type" value="Genomic_DNA"/>
</dbReference>
<gene>
    <name evidence="2" type="ORF">DC366_03395</name>
</gene>
<dbReference type="Proteomes" id="UP000244446">
    <property type="component" value="Unassembled WGS sequence"/>
</dbReference>
<keyword evidence="3" id="KW-1185">Reference proteome</keyword>